<name>A0ABW4CIV7_9LACO</name>
<gene>
    <name evidence="6" type="ORF">ACFQ4P_07405</name>
</gene>
<dbReference type="InterPro" id="IPR003593">
    <property type="entry name" value="AAA+_ATPase"/>
</dbReference>
<evidence type="ECO:0000259" key="5">
    <source>
        <dbReference type="PROSITE" id="PS50893"/>
    </source>
</evidence>
<dbReference type="SUPFAM" id="SSF52540">
    <property type="entry name" value="P-loop containing nucleoside triphosphate hydrolases"/>
    <property type="match status" value="1"/>
</dbReference>
<dbReference type="InterPro" id="IPR027417">
    <property type="entry name" value="P-loop_NTPase"/>
</dbReference>
<evidence type="ECO:0000256" key="2">
    <source>
        <dbReference type="ARBA" id="ARBA00022448"/>
    </source>
</evidence>
<protein>
    <submittedName>
        <fullName evidence="6">ABC transporter ATP-binding protein</fullName>
    </submittedName>
</protein>
<feature type="domain" description="ABC transporter" evidence="5">
    <location>
        <begin position="6"/>
        <end position="233"/>
    </location>
</feature>
<dbReference type="Gene3D" id="3.40.50.300">
    <property type="entry name" value="P-loop containing nucleotide triphosphate hydrolases"/>
    <property type="match status" value="1"/>
</dbReference>
<evidence type="ECO:0000256" key="4">
    <source>
        <dbReference type="ARBA" id="ARBA00022840"/>
    </source>
</evidence>
<dbReference type="EMBL" id="JBHTOC010000009">
    <property type="protein sequence ID" value="MFD1430071.1"/>
    <property type="molecule type" value="Genomic_DNA"/>
</dbReference>
<comment type="caution">
    <text evidence="6">The sequence shown here is derived from an EMBL/GenBank/DDBJ whole genome shotgun (WGS) entry which is preliminary data.</text>
</comment>
<proteinExistence type="inferred from homology"/>
<sequence>MSETICTIKNVDKHFGHFQALNHVSLTIGKGDIYGLIGENGAGKTTLMRLMTGLSPLQTGDIELLGEHVGHASRSLSRIGAVIESPALFEKLTVAQNLKVCAIQHGQGSQQEIDETIAFVGLTAKRNTKAKNLSLGQRQRLGLGLAILPHPDFLILDEPINGLDPTGIMEFRALLQRLNQEQHVTILISSHILTELYQVSTRFGILHHGTLIKELTKAELDEANQAGLLITVDDTAKTARLLDQAHITPFQVQDRTHILIMQKDADAGLINHTLVSGGIVVEDFSHRASSLEDYYTHLLQEAEGAVK</sequence>
<dbReference type="RefSeq" id="WP_203626520.1">
    <property type="nucleotide sequence ID" value="NZ_BOLQ01000005.1"/>
</dbReference>
<dbReference type="PROSITE" id="PS00211">
    <property type="entry name" value="ABC_TRANSPORTER_1"/>
    <property type="match status" value="1"/>
</dbReference>
<dbReference type="Pfam" id="PF00005">
    <property type="entry name" value="ABC_tran"/>
    <property type="match status" value="1"/>
</dbReference>
<dbReference type="InterPro" id="IPR003439">
    <property type="entry name" value="ABC_transporter-like_ATP-bd"/>
</dbReference>
<dbReference type="SMART" id="SM00382">
    <property type="entry name" value="AAA"/>
    <property type="match status" value="1"/>
</dbReference>
<dbReference type="Proteomes" id="UP001597196">
    <property type="component" value="Unassembled WGS sequence"/>
</dbReference>
<evidence type="ECO:0000256" key="3">
    <source>
        <dbReference type="ARBA" id="ARBA00022741"/>
    </source>
</evidence>
<organism evidence="6 7">
    <name type="scientific">Lacticaseibacillus mingshuiensis</name>
    <dbReference type="NCBI Taxonomy" id="2799574"/>
    <lineage>
        <taxon>Bacteria</taxon>
        <taxon>Bacillati</taxon>
        <taxon>Bacillota</taxon>
        <taxon>Bacilli</taxon>
        <taxon>Lactobacillales</taxon>
        <taxon>Lactobacillaceae</taxon>
        <taxon>Lacticaseibacillus</taxon>
    </lineage>
</organism>
<dbReference type="GO" id="GO:0005524">
    <property type="term" value="F:ATP binding"/>
    <property type="evidence" value="ECO:0007669"/>
    <property type="project" value="UniProtKB-KW"/>
</dbReference>
<keyword evidence="2" id="KW-0813">Transport</keyword>
<dbReference type="PROSITE" id="PS50893">
    <property type="entry name" value="ABC_TRANSPORTER_2"/>
    <property type="match status" value="1"/>
</dbReference>
<reference evidence="7" key="1">
    <citation type="journal article" date="2019" name="Int. J. Syst. Evol. Microbiol.">
        <title>The Global Catalogue of Microorganisms (GCM) 10K type strain sequencing project: providing services to taxonomists for standard genome sequencing and annotation.</title>
        <authorList>
            <consortium name="The Broad Institute Genomics Platform"/>
            <consortium name="The Broad Institute Genome Sequencing Center for Infectious Disease"/>
            <person name="Wu L."/>
            <person name="Ma J."/>
        </authorList>
    </citation>
    <scope>NUCLEOTIDE SEQUENCE [LARGE SCALE GENOMIC DNA]</scope>
    <source>
        <strain evidence="7">CCM 8980</strain>
    </source>
</reference>
<evidence type="ECO:0000313" key="7">
    <source>
        <dbReference type="Proteomes" id="UP001597196"/>
    </source>
</evidence>
<dbReference type="InterPro" id="IPR017871">
    <property type="entry name" value="ABC_transporter-like_CS"/>
</dbReference>
<dbReference type="PANTHER" id="PTHR43335:SF8">
    <property type="entry name" value="ABC TRANSPORTER, ATP-BINDING PROTEIN"/>
    <property type="match status" value="1"/>
</dbReference>
<keyword evidence="4 6" id="KW-0067">ATP-binding</keyword>
<evidence type="ECO:0000256" key="1">
    <source>
        <dbReference type="ARBA" id="ARBA00005417"/>
    </source>
</evidence>
<dbReference type="PANTHER" id="PTHR43335">
    <property type="entry name" value="ABC TRANSPORTER, ATP-BINDING PROTEIN"/>
    <property type="match status" value="1"/>
</dbReference>
<keyword evidence="3" id="KW-0547">Nucleotide-binding</keyword>
<keyword evidence="7" id="KW-1185">Reference proteome</keyword>
<evidence type="ECO:0000313" key="6">
    <source>
        <dbReference type="EMBL" id="MFD1430071.1"/>
    </source>
</evidence>
<comment type="similarity">
    <text evidence="1">Belongs to the ABC transporter superfamily.</text>
</comment>
<accession>A0ABW4CIV7</accession>